<protein>
    <recommendedName>
        <fullName evidence="4">Lipoprotein</fullName>
    </recommendedName>
</protein>
<dbReference type="Proteomes" id="UP000182737">
    <property type="component" value="Unassembled WGS sequence"/>
</dbReference>
<evidence type="ECO:0000313" key="3">
    <source>
        <dbReference type="Proteomes" id="UP000182737"/>
    </source>
</evidence>
<dbReference type="AlphaFoldDB" id="A0A1I3JLP6"/>
<reference evidence="3" key="1">
    <citation type="submission" date="2016-10" db="EMBL/GenBank/DDBJ databases">
        <authorList>
            <person name="Varghese N."/>
            <person name="Submissions S."/>
        </authorList>
    </citation>
    <scope>NUCLEOTIDE SEQUENCE [LARGE SCALE GENOMIC DNA]</scope>
    <source>
        <strain evidence="3">XBD1002</strain>
    </source>
</reference>
<dbReference type="RefSeq" id="WP_074930961.1">
    <property type="nucleotide sequence ID" value="NZ_FORI01000003.1"/>
</dbReference>
<name>A0A1I3JLP6_9SPIR</name>
<keyword evidence="1" id="KW-0732">Signal</keyword>
<feature type="signal peptide" evidence="1">
    <location>
        <begin position="1"/>
        <end position="19"/>
    </location>
</feature>
<accession>A0A1I3JLP6</accession>
<evidence type="ECO:0000313" key="2">
    <source>
        <dbReference type="EMBL" id="SFI61187.1"/>
    </source>
</evidence>
<keyword evidence="3" id="KW-1185">Reference proteome</keyword>
<gene>
    <name evidence="2" type="ORF">SAMN04487775_103113</name>
</gene>
<sequence>MKKIFVVLFGMLVAFSVISCNNPNNTQDNNTDPLNNLFGVQDVTGWDDWEDLTTGQIGSWIVGTWDYSYRGITNEDDMNYIKKMELTCTANFSGTSSSSSVVWVNSSDTSIMENHTDTLGTVKYRMDTYYADDWWETEVITPFLQRGGTVTSVDKKVWKKVNKSRTQMEFYKYIYLTGTLNGESGYLIAQANETFIKRQ</sequence>
<feature type="chain" id="PRO_5010213259" description="Lipoprotein" evidence="1">
    <location>
        <begin position="20"/>
        <end position="199"/>
    </location>
</feature>
<dbReference type="PROSITE" id="PS51257">
    <property type="entry name" value="PROKAR_LIPOPROTEIN"/>
    <property type="match status" value="1"/>
</dbReference>
<evidence type="ECO:0008006" key="4">
    <source>
        <dbReference type="Google" id="ProtNLM"/>
    </source>
</evidence>
<dbReference type="EMBL" id="FORI01000003">
    <property type="protein sequence ID" value="SFI61187.1"/>
    <property type="molecule type" value="Genomic_DNA"/>
</dbReference>
<evidence type="ECO:0000256" key="1">
    <source>
        <dbReference type="SAM" id="SignalP"/>
    </source>
</evidence>
<proteinExistence type="predicted"/>
<organism evidence="2 3">
    <name type="scientific">Treponema bryantii</name>
    <dbReference type="NCBI Taxonomy" id="163"/>
    <lineage>
        <taxon>Bacteria</taxon>
        <taxon>Pseudomonadati</taxon>
        <taxon>Spirochaetota</taxon>
        <taxon>Spirochaetia</taxon>
        <taxon>Spirochaetales</taxon>
        <taxon>Treponemataceae</taxon>
        <taxon>Treponema</taxon>
    </lineage>
</organism>